<dbReference type="Proteomes" id="UP000045706">
    <property type="component" value="Unassembled WGS sequence"/>
</dbReference>
<dbReference type="Pfam" id="PF24864">
    <property type="entry name" value="DUF7730"/>
    <property type="match status" value="1"/>
</dbReference>
<protein>
    <recommendedName>
        <fullName evidence="1">DUF7730 domain-containing protein</fullName>
    </recommendedName>
</protein>
<evidence type="ECO:0000259" key="1">
    <source>
        <dbReference type="Pfam" id="PF24864"/>
    </source>
</evidence>
<dbReference type="InterPro" id="IPR056632">
    <property type="entry name" value="DUF7730"/>
</dbReference>
<organism evidence="2 3">
    <name type="scientific">Verticillium longisporum</name>
    <name type="common">Verticillium dahliae var. longisporum</name>
    <dbReference type="NCBI Taxonomy" id="100787"/>
    <lineage>
        <taxon>Eukaryota</taxon>
        <taxon>Fungi</taxon>
        <taxon>Dikarya</taxon>
        <taxon>Ascomycota</taxon>
        <taxon>Pezizomycotina</taxon>
        <taxon>Sordariomycetes</taxon>
        <taxon>Hypocreomycetidae</taxon>
        <taxon>Glomerellales</taxon>
        <taxon>Plectosphaerellaceae</taxon>
        <taxon>Verticillium</taxon>
    </lineage>
</organism>
<feature type="domain" description="DUF7730" evidence="1">
    <location>
        <begin position="153"/>
        <end position="305"/>
    </location>
</feature>
<dbReference type="EMBL" id="CVQI01011112">
    <property type="protein sequence ID" value="CRK20416.1"/>
    <property type="molecule type" value="Genomic_DNA"/>
</dbReference>
<gene>
    <name evidence="2" type="ORF">BN1723_000268</name>
</gene>
<evidence type="ECO:0000313" key="3">
    <source>
        <dbReference type="Proteomes" id="UP000045706"/>
    </source>
</evidence>
<sequence length="416" mass="47244">MPVLMHSPASPILCSKTLFILDCRLNPKSAQTTQMAGSESQRAMFRLPVELWWDIFDYLDTPPLHLSRRGQHVVLSDCLTPNPSCDDDGAERYPGVEATPRNSMMNERQWGDAWYDGMTCSKGDRDADIIMGNRLRSTWGPHWRCEAAPSNGDLGVRKLLLVCKHMYSEAIEYMVHRLVFHVTDLNTLDALCKTQHTAEGPSKTTSLSSIGHGMQVLHVTLRLPFEIFEAVDGLRSDSKKVQEMALQWTQAWPAVAALKGLQKIRVELDHTNWCSWSVINERAVLSSLGTLKALVPGLVLNVVLPNPHPLYEDIDRHFTHDSPEPSFPITRRVRQKYHCRQSPGGRWSIVRSTYDTFPLWAPVELELLEVGPHPVSQPSPEQYREMVRKERQGWRNGIDYHDYIAEALDSPPICYG</sequence>
<evidence type="ECO:0000313" key="2">
    <source>
        <dbReference type="EMBL" id="CRK20416.1"/>
    </source>
</evidence>
<accession>A0A0G4LEH7</accession>
<name>A0A0G4LEH7_VERLO</name>
<reference evidence="3" key="1">
    <citation type="submission" date="2015-05" db="EMBL/GenBank/DDBJ databases">
        <authorList>
            <person name="Fogelqvist Johan"/>
        </authorList>
    </citation>
    <scope>NUCLEOTIDE SEQUENCE [LARGE SCALE GENOMIC DNA]</scope>
</reference>
<dbReference type="AlphaFoldDB" id="A0A0G4LEH7"/>
<proteinExistence type="predicted"/>